<evidence type="ECO:0000256" key="2">
    <source>
        <dbReference type="ARBA" id="ARBA00022723"/>
    </source>
</evidence>
<evidence type="ECO:0000256" key="3">
    <source>
        <dbReference type="ARBA" id="ARBA00022801"/>
    </source>
</evidence>
<dbReference type="Pfam" id="PF16188">
    <property type="entry name" value="Peptidase_M24_C"/>
    <property type="match status" value="1"/>
</dbReference>
<dbReference type="InterPro" id="IPR000994">
    <property type="entry name" value="Pept_M24"/>
</dbReference>
<reference evidence="7 8" key="1">
    <citation type="submission" date="2022-01" db="EMBL/GenBank/DDBJ databases">
        <authorList>
            <person name="Won M."/>
            <person name="Kim S.-J."/>
            <person name="Kwon S.-W."/>
        </authorList>
    </citation>
    <scope>NUCLEOTIDE SEQUENCE [LARGE SCALE GENOMIC DNA]</scope>
    <source>
        <strain evidence="7 8">KCTC 23505</strain>
    </source>
</reference>
<evidence type="ECO:0000256" key="1">
    <source>
        <dbReference type="ARBA" id="ARBA00008766"/>
    </source>
</evidence>
<dbReference type="SUPFAM" id="SSF55920">
    <property type="entry name" value="Creatinase/aminopeptidase"/>
    <property type="match status" value="1"/>
</dbReference>
<dbReference type="Proteomes" id="UP001521209">
    <property type="component" value="Unassembled WGS sequence"/>
</dbReference>
<gene>
    <name evidence="7" type="ORF">L2A60_02345</name>
</gene>
<dbReference type="InterPro" id="IPR032416">
    <property type="entry name" value="Peptidase_M24_C"/>
</dbReference>
<dbReference type="Pfam" id="PF01321">
    <property type="entry name" value="Creatinase_N"/>
    <property type="match status" value="1"/>
</dbReference>
<dbReference type="InterPro" id="IPR036005">
    <property type="entry name" value="Creatinase/aminopeptidase-like"/>
</dbReference>
<evidence type="ECO:0000259" key="6">
    <source>
        <dbReference type="Pfam" id="PF16188"/>
    </source>
</evidence>
<dbReference type="Pfam" id="PF16189">
    <property type="entry name" value="Creatinase_N_2"/>
    <property type="match status" value="1"/>
</dbReference>
<protein>
    <submittedName>
        <fullName evidence="7">Aminopeptidase P family protein</fullName>
    </submittedName>
</protein>
<dbReference type="CDD" id="cd01085">
    <property type="entry name" value="APP"/>
    <property type="match status" value="1"/>
</dbReference>
<dbReference type="Pfam" id="PF00557">
    <property type="entry name" value="Peptidase_M24"/>
    <property type="match status" value="1"/>
</dbReference>
<dbReference type="GO" id="GO:0004177">
    <property type="term" value="F:aminopeptidase activity"/>
    <property type="evidence" value="ECO:0007669"/>
    <property type="project" value="UniProtKB-KW"/>
</dbReference>
<dbReference type="EMBL" id="JAKGBZ010000002">
    <property type="protein sequence ID" value="MCF3945524.1"/>
    <property type="molecule type" value="Genomic_DNA"/>
</dbReference>
<organism evidence="7 8">
    <name type="scientific">Acidiphilium iwatense</name>
    <dbReference type="NCBI Taxonomy" id="768198"/>
    <lineage>
        <taxon>Bacteria</taxon>
        <taxon>Pseudomonadati</taxon>
        <taxon>Pseudomonadota</taxon>
        <taxon>Alphaproteobacteria</taxon>
        <taxon>Acetobacterales</taxon>
        <taxon>Acidocellaceae</taxon>
        <taxon>Acidiphilium</taxon>
    </lineage>
</organism>
<keyword evidence="3" id="KW-0378">Hydrolase</keyword>
<proteinExistence type="inferred from homology"/>
<name>A0ABS9DW07_9PROT</name>
<dbReference type="PANTHER" id="PTHR43763">
    <property type="entry name" value="XAA-PRO AMINOPEPTIDASE 1"/>
    <property type="match status" value="1"/>
</dbReference>
<sequence length="590" mass="62629">MIKSRISSLRGALRAQGLDGFIQPRNDEFLGESVPDSAARLAWLTGFTGSAGLAIVLAGRAAVFSDGRYTLQLAEQTDGAVWERLHITETPPQDWLKAAAPGARIGYDPWLMSANSVTKYTEAGLAMVPVDNPIDAFWAGRPAPPAAPAVPHKVEFAGETASSKRARIAEAISKDGADAVLLTDPHAAAWLLNLRGADLPHTPLALAFALLRRDSSAVLFIDPAKIPPETQAHLGNSVAIVPRAGMAQTLASLRGKRVRLDPATAPIRFTQMLDDAGAITVSGDDPCVLPRATKNGVEREGARAAHLRDGAAMCRFLAWFDNAAPAGGLTELSAAAALRRFRGEAAEFRAESFSAISGAGEHGAIIHYSADDASNRAISANEVYLIDSGGQYLDGTTDITRTIWTGPGAPPDAVRDRFTRVLAGHIALARARFPEGTTGPLLDALARAPLWEAGLDFDHGTGHGVGSYLSVHEGPVSFHRLARPVPLAPGMILSDEPGYYEAGAYGIRLENLLLVTESPVGAKKRFLEFETLTLAPFDTRLILAPLLDPAAIAWLNAYHARVLETVGPLVDAETRAWLAKACARMEAASV</sequence>
<dbReference type="InterPro" id="IPR029149">
    <property type="entry name" value="Creatin/AminoP/Spt16_N"/>
</dbReference>
<dbReference type="InterPro" id="IPR033740">
    <property type="entry name" value="Pept_M24B"/>
</dbReference>
<keyword evidence="7" id="KW-0031">Aminopeptidase</keyword>
<evidence type="ECO:0000313" key="7">
    <source>
        <dbReference type="EMBL" id="MCF3945524.1"/>
    </source>
</evidence>
<dbReference type="Gene3D" id="3.90.230.10">
    <property type="entry name" value="Creatinase/methionine aminopeptidase superfamily"/>
    <property type="match status" value="1"/>
</dbReference>
<keyword evidence="8" id="KW-1185">Reference proteome</keyword>
<dbReference type="RefSeq" id="WP_235702758.1">
    <property type="nucleotide sequence ID" value="NZ_JAKGBZ010000002.1"/>
</dbReference>
<comment type="similarity">
    <text evidence="1">Belongs to the peptidase M24B family.</text>
</comment>
<feature type="domain" description="Peptidase M24" evidence="4">
    <location>
        <begin position="302"/>
        <end position="517"/>
    </location>
</feature>
<keyword evidence="7" id="KW-0645">Protease</keyword>
<dbReference type="PANTHER" id="PTHR43763:SF6">
    <property type="entry name" value="XAA-PRO AMINOPEPTIDASE 1"/>
    <property type="match status" value="1"/>
</dbReference>
<keyword evidence="2" id="KW-0479">Metal-binding</keyword>
<evidence type="ECO:0000259" key="4">
    <source>
        <dbReference type="Pfam" id="PF00557"/>
    </source>
</evidence>
<dbReference type="Gene3D" id="3.40.350.10">
    <property type="entry name" value="Creatinase/prolidase N-terminal domain"/>
    <property type="match status" value="2"/>
</dbReference>
<dbReference type="InterPro" id="IPR000587">
    <property type="entry name" value="Creatinase_N"/>
</dbReference>
<feature type="domain" description="Creatinase N-terminal" evidence="5">
    <location>
        <begin position="5"/>
        <end position="136"/>
    </location>
</feature>
<feature type="domain" description="Peptidase M24 C-terminal" evidence="6">
    <location>
        <begin position="526"/>
        <end position="584"/>
    </location>
</feature>
<evidence type="ECO:0000313" key="8">
    <source>
        <dbReference type="Proteomes" id="UP001521209"/>
    </source>
</evidence>
<dbReference type="SUPFAM" id="SSF53092">
    <property type="entry name" value="Creatinase/prolidase N-terminal domain"/>
    <property type="match status" value="1"/>
</dbReference>
<evidence type="ECO:0000259" key="5">
    <source>
        <dbReference type="Pfam" id="PF01321"/>
    </source>
</evidence>
<comment type="caution">
    <text evidence="7">The sequence shown here is derived from an EMBL/GenBank/DDBJ whole genome shotgun (WGS) entry which is preliminary data.</text>
</comment>
<dbReference type="InterPro" id="IPR050422">
    <property type="entry name" value="X-Pro_aminopeptidase_P"/>
</dbReference>
<accession>A0ABS9DW07</accession>